<dbReference type="GO" id="GO:0046872">
    <property type="term" value="F:metal ion binding"/>
    <property type="evidence" value="ECO:0007669"/>
    <property type="project" value="UniProtKB-KW"/>
</dbReference>
<dbReference type="AlphaFoldDB" id="A0A2G6KKR9"/>
<name>A0A2G6KKR9_9BACT</name>
<evidence type="ECO:0000256" key="3">
    <source>
        <dbReference type="ARBA" id="ARBA00022723"/>
    </source>
</evidence>
<dbReference type="EMBL" id="PDSK01000021">
    <property type="protein sequence ID" value="PIE36253.1"/>
    <property type="molecule type" value="Genomic_DNA"/>
</dbReference>
<evidence type="ECO:0000256" key="2">
    <source>
        <dbReference type="ARBA" id="ARBA00022519"/>
    </source>
</evidence>
<dbReference type="PANTHER" id="PTHR34990:SF2">
    <property type="entry name" value="BLL8164 PROTEIN"/>
    <property type="match status" value="1"/>
</dbReference>
<evidence type="ECO:0000259" key="6">
    <source>
        <dbReference type="Pfam" id="PF00149"/>
    </source>
</evidence>
<dbReference type="InterPro" id="IPR043461">
    <property type="entry name" value="LpxH-like"/>
</dbReference>
<reference evidence="7 8" key="1">
    <citation type="submission" date="2017-10" db="EMBL/GenBank/DDBJ databases">
        <title>Novel microbial diversity and functional potential in the marine mammal oral microbiome.</title>
        <authorList>
            <person name="Dudek N.K."/>
            <person name="Sun C.L."/>
            <person name="Burstein D."/>
            <person name="Kantor R.S."/>
            <person name="Aliaga Goltsman D.S."/>
            <person name="Bik E.M."/>
            <person name="Thomas B.C."/>
            <person name="Banfield J.F."/>
            <person name="Relman D.A."/>
        </authorList>
    </citation>
    <scope>NUCLEOTIDE SEQUENCE [LARGE SCALE GENOMIC DNA]</scope>
    <source>
        <strain evidence="7">DOLJORAL78_47_16</strain>
    </source>
</reference>
<evidence type="ECO:0000256" key="4">
    <source>
        <dbReference type="ARBA" id="ARBA00023136"/>
    </source>
</evidence>
<evidence type="ECO:0000313" key="8">
    <source>
        <dbReference type="Proteomes" id="UP000230821"/>
    </source>
</evidence>
<evidence type="ECO:0000313" key="7">
    <source>
        <dbReference type="EMBL" id="PIE36253.1"/>
    </source>
</evidence>
<accession>A0A2G6KKR9</accession>
<dbReference type="Pfam" id="PF00149">
    <property type="entry name" value="Metallophos"/>
    <property type="match status" value="1"/>
</dbReference>
<keyword evidence="1" id="KW-1003">Cell membrane</keyword>
<feature type="domain" description="Calcineurin-like phosphoesterase" evidence="6">
    <location>
        <begin position="6"/>
        <end position="172"/>
    </location>
</feature>
<keyword evidence="2" id="KW-0997">Cell inner membrane</keyword>
<dbReference type="GO" id="GO:0008758">
    <property type="term" value="F:UDP-2,3-diacylglucosamine hydrolase activity"/>
    <property type="evidence" value="ECO:0007669"/>
    <property type="project" value="TreeGrafter"/>
</dbReference>
<dbReference type="Gene3D" id="3.60.21.10">
    <property type="match status" value="1"/>
</dbReference>
<evidence type="ECO:0000256" key="1">
    <source>
        <dbReference type="ARBA" id="ARBA00022475"/>
    </source>
</evidence>
<dbReference type="InterPro" id="IPR004843">
    <property type="entry name" value="Calcineurin-like_PHP"/>
</dbReference>
<dbReference type="GO" id="GO:0016020">
    <property type="term" value="C:membrane"/>
    <property type="evidence" value="ECO:0007669"/>
    <property type="project" value="GOC"/>
</dbReference>
<evidence type="ECO:0000256" key="5">
    <source>
        <dbReference type="ARBA" id="ARBA00023211"/>
    </source>
</evidence>
<dbReference type="InterPro" id="IPR029052">
    <property type="entry name" value="Metallo-depent_PP-like"/>
</dbReference>
<keyword evidence="4" id="KW-0472">Membrane</keyword>
<gene>
    <name evidence="7" type="ORF">CSA56_00775</name>
</gene>
<protein>
    <recommendedName>
        <fullName evidence="6">Calcineurin-like phosphoesterase domain-containing protein</fullName>
    </recommendedName>
</protein>
<dbReference type="GO" id="GO:0009245">
    <property type="term" value="P:lipid A biosynthetic process"/>
    <property type="evidence" value="ECO:0007669"/>
    <property type="project" value="TreeGrafter"/>
</dbReference>
<proteinExistence type="predicted"/>
<organism evidence="7 8">
    <name type="scientific">candidate division KSB3 bacterium</name>
    <dbReference type="NCBI Taxonomy" id="2044937"/>
    <lineage>
        <taxon>Bacteria</taxon>
        <taxon>candidate division KSB3</taxon>
    </lineage>
</organism>
<keyword evidence="5" id="KW-0464">Manganese</keyword>
<sequence length="439" mass="50846">MKPRFIISDLHLGEGQQSQLEDFGEQASENFVQFFKEVSSLGGARVIINGDFIDFPQISLGTISEPPQKFLGTTEAESTLRLQKAIAAHPEEFDALQHFLDIKGNELLIIPGNHDVDFAWSRVLKTFMHRIGASRKNFKFGMVYKDDGVFVTHGHQYSDENRIDVPINFTFNRLNSCWGTYFVTHFFNKLEDRYPLLDNARPVWKTVLSAILFDEILVTGKFAAEFMLFLKNFRIPLNNYTRSAAMGWKPKTRLLRQGEVDRMLDDVKINALRERLQELRGNPKFQREFDSVFRELSETQWEQVFSPYSGADYEILDFVQNTESRPQSRGMFSNTDHYQQAASLIAQHHPDIRAVVMGHTHRAIKQKLLDVEGTKERVAYFNTGTWTKTYDTPWWKLPDLQTLIDPSEYTQNSGIVRYEGEGDDLQIAHFDTWQEALEH</sequence>
<keyword evidence="3" id="KW-0479">Metal-binding</keyword>
<dbReference type="PANTHER" id="PTHR34990">
    <property type="entry name" value="UDP-2,3-DIACYLGLUCOSAMINE HYDROLASE-RELATED"/>
    <property type="match status" value="1"/>
</dbReference>
<dbReference type="SUPFAM" id="SSF56300">
    <property type="entry name" value="Metallo-dependent phosphatases"/>
    <property type="match status" value="1"/>
</dbReference>
<comment type="caution">
    <text evidence="7">The sequence shown here is derived from an EMBL/GenBank/DDBJ whole genome shotgun (WGS) entry which is preliminary data.</text>
</comment>
<dbReference type="Proteomes" id="UP000230821">
    <property type="component" value="Unassembled WGS sequence"/>
</dbReference>